<evidence type="ECO:0000256" key="3">
    <source>
        <dbReference type="ARBA" id="ARBA00022833"/>
    </source>
</evidence>
<keyword evidence="3" id="KW-0862">Zinc</keyword>
<accession>A0A444TWS5</accession>
<dbReference type="Pfam" id="PF06839">
    <property type="entry name" value="Zn_ribbon_GRF"/>
    <property type="match status" value="1"/>
</dbReference>
<gene>
    <name evidence="6" type="ORF">EOD39_10918</name>
</gene>
<feature type="non-terminal residue" evidence="6">
    <location>
        <position position="1"/>
    </location>
</feature>
<evidence type="ECO:0000256" key="2">
    <source>
        <dbReference type="ARBA" id="ARBA00022771"/>
    </source>
</evidence>
<evidence type="ECO:0000256" key="1">
    <source>
        <dbReference type="ARBA" id="ARBA00022723"/>
    </source>
</evidence>
<dbReference type="InterPro" id="IPR010666">
    <property type="entry name" value="Znf_GRF"/>
</dbReference>
<dbReference type="GO" id="GO:0005737">
    <property type="term" value="C:cytoplasm"/>
    <property type="evidence" value="ECO:0007669"/>
    <property type="project" value="TreeGrafter"/>
</dbReference>
<dbReference type="InterPro" id="IPR039846">
    <property type="entry name" value="ZCCHC4"/>
</dbReference>
<dbReference type="EMBL" id="SCEB01215856">
    <property type="protein sequence ID" value="RXM27340.1"/>
    <property type="molecule type" value="Genomic_DNA"/>
</dbReference>
<dbReference type="PROSITE" id="PS51999">
    <property type="entry name" value="ZF_GRF"/>
    <property type="match status" value="1"/>
</dbReference>
<reference evidence="6 7" key="1">
    <citation type="submission" date="2019-01" db="EMBL/GenBank/DDBJ databases">
        <title>Draft Genome and Complete Hox-Cluster Characterization of the Sterlet Sturgeon (Acipenser ruthenus).</title>
        <authorList>
            <person name="Wei Q."/>
        </authorList>
    </citation>
    <scope>NUCLEOTIDE SEQUENCE [LARGE SCALE GENOMIC DNA]</scope>
    <source>
        <strain evidence="6">WHYD16114868_AA</strain>
        <tissue evidence="6">Blood</tissue>
    </source>
</reference>
<comment type="caution">
    <text evidence="6">The sequence shown here is derived from an EMBL/GenBank/DDBJ whole genome shotgun (WGS) entry which is preliminary data.</text>
</comment>
<evidence type="ECO:0000256" key="4">
    <source>
        <dbReference type="PROSITE-ProRule" id="PRU01343"/>
    </source>
</evidence>
<keyword evidence="7" id="KW-1185">Reference proteome</keyword>
<dbReference type="AlphaFoldDB" id="A0A444TWS5"/>
<dbReference type="GO" id="GO:0008270">
    <property type="term" value="F:zinc ion binding"/>
    <property type="evidence" value="ECO:0007669"/>
    <property type="project" value="UniProtKB-KW"/>
</dbReference>
<protein>
    <submittedName>
        <fullName evidence="6">Zinc finger CCHC domain-containing protein 4</fullName>
    </submittedName>
</protein>
<evidence type="ECO:0000313" key="6">
    <source>
        <dbReference type="EMBL" id="RXM27340.1"/>
    </source>
</evidence>
<proteinExistence type="predicted"/>
<sequence>GPTLLFVKASKGVEQGRRFYACSACRDRRDCNFFQWEDEKVSEVRLLAREENNKIKQPPYTHQEYLSRYRQFISLPLAQKRFCQDCQLLLLPDEWTMHTAHQILADVSLAQLRRPSQLLHPLENKKTNAQYLFADRSCHFLLDLFANLGFVKVLCVGTPSLSVSDL</sequence>
<dbReference type="GO" id="GO:0005730">
    <property type="term" value="C:nucleolus"/>
    <property type="evidence" value="ECO:0007669"/>
    <property type="project" value="TreeGrafter"/>
</dbReference>
<evidence type="ECO:0000313" key="7">
    <source>
        <dbReference type="Proteomes" id="UP000289886"/>
    </source>
</evidence>
<name>A0A444TWS5_ACIRT</name>
<keyword evidence="2 4" id="KW-0863">Zinc-finger</keyword>
<dbReference type="PANTHER" id="PTHR13493">
    <property type="entry name" value="ZINC FINGER CCHC DOMAIN-CONTAINING"/>
    <property type="match status" value="1"/>
</dbReference>
<evidence type="ECO:0000259" key="5">
    <source>
        <dbReference type="PROSITE" id="PS51999"/>
    </source>
</evidence>
<dbReference type="Proteomes" id="UP000289886">
    <property type="component" value="Unassembled WGS sequence"/>
</dbReference>
<keyword evidence="1" id="KW-0479">Metal-binding</keyword>
<dbReference type="GO" id="GO:0008988">
    <property type="term" value="F:rRNA (adenine-N6-)-methyltransferase activity"/>
    <property type="evidence" value="ECO:0007669"/>
    <property type="project" value="InterPro"/>
</dbReference>
<organism evidence="6 7">
    <name type="scientific">Acipenser ruthenus</name>
    <name type="common">Sterlet sturgeon</name>
    <dbReference type="NCBI Taxonomy" id="7906"/>
    <lineage>
        <taxon>Eukaryota</taxon>
        <taxon>Metazoa</taxon>
        <taxon>Chordata</taxon>
        <taxon>Craniata</taxon>
        <taxon>Vertebrata</taxon>
        <taxon>Euteleostomi</taxon>
        <taxon>Actinopterygii</taxon>
        <taxon>Chondrostei</taxon>
        <taxon>Acipenseriformes</taxon>
        <taxon>Acipenseridae</taxon>
        <taxon>Acipenser</taxon>
    </lineage>
</organism>
<dbReference type="PANTHER" id="PTHR13493:SF3">
    <property type="entry name" value="RRNA N6-ADENOSINE-METHYLTRANSFERASE ZCCHC4"/>
    <property type="match status" value="1"/>
</dbReference>
<feature type="domain" description="GRF-type" evidence="5">
    <location>
        <begin position="1"/>
        <end position="40"/>
    </location>
</feature>